<dbReference type="InterPro" id="IPR052159">
    <property type="entry name" value="Competence_DNA_uptake"/>
</dbReference>
<dbReference type="CDD" id="cd07731">
    <property type="entry name" value="ComA-like_MBL-fold"/>
    <property type="match status" value="1"/>
</dbReference>
<dbReference type="InterPro" id="IPR035681">
    <property type="entry name" value="ComA-like_MBL"/>
</dbReference>
<dbReference type="EMBL" id="LCEW01000013">
    <property type="protein sequence ID" value="KKS80204.1"/>
    <property type="molecule type" value="Genomic_DNA"/>
</dbReference>
<sequence length="270" mass="29856">MKRVKKINILLGLLIGLVCFLIWQWPDNRLHLIFCNVGQGDAMLLEYGSYQILVDAGPDNSVLSCLGKVMPFWDRKLELVVLTHPEADHLTGLIEVVKRYQVGKLMKTKAEHTTPEFAALTAALEARRVKVQELMAGDKIKLNQVNLEILWPLESTSGVSSSFNQWSTVILGQYGVFGFLLTGDITETEEQTMINLASLRPVEVLKVAHHGSKFSSSQKFLEAVRPKLAVISVGRNSFGHPTPEALARLKAVGAKVLRTDVAGTIEIVVE</sequence>
<reference evidence="3 4" key="1">
    <citation type="journal article" date="2015" name="Nature">
        <title>rRNA introns, odd ribosomes, and small enigmatic genomes across a large radiation of phyla.</title>
        <authorList>
            <person name="Brown C.T."/>
            <person name="Hug L.A."/>
            <person name="Thomas B.C."/>
            <person name="Sharon I."/>
            <person name="Castelle C.J."/>
            <person name="Singh A."/>
            <person name="Wilkins M.J."/>
            <person name="Williams K.H."/>
            <person name="Banfield J.F."/>
        </authorList>
    </citation>
    <scope>NUCLEOTIDE SEQUENCE [LARGE SCALE GENOMIC DNA]</scope>
</reference>
<feature type="transmembrane region" description="Helical" evidence="1">
    <location>
        <begin position="7"/>
        <end position="25"/>
    </location>
</feature>
<dbReference type="Pfam" id="PF00753">
    <property type="entry name" value="Lactamase_B"/>
    <property type="match status" value="1"/>
</dbReference>
<keyword evidence="1" id="KW-1133">Transmembrane helix</keyword>
<protein>
    <submittedName>
        <fullName evidence="3">Internalization-related competence protein ComEC/Rec2 protein</fullName>
    </submittedName>
</protein>
<dbReference type="PANTHER" id="PTHR30619">
    <property type="entry name" value="DNA INTERNALIZATION/COMPETENCE PROTEIN COMEC/REC2"/>
    <property type="match status" value="1"/>
</dbReference>
<dbReference type="AlphaFoldDB" id="A0A0G1C454"/>
<dbReference type="Proteomes" id="UP000034213">
    <property type="component" value="Unassembled WGS sequence"/>
</dbReference>
<gene>
    <name evidence="3" type="ORF">UV54_C0013G0004</name>
</gene>
<dbReference type="Gene3D" id="3.60.15.10">
    <property type="entry name" value="Ribonuclease Z/Hydroxyacylglutathione hydrolase-like"/>
    <property type="match status" value="1"/>
</dbReference>
<evidence type="ECO:0000313" key="4">
    <source>
        <dbReference type="Proteomes" id="UP000034213"/>
    </source>
</evidence>
<comment type="caution">
    <text evidence="3">The sequence shown here is derived from an EMBL/GenBank/DDBJ whole genome shotgun (WGS) entry which is preliminary data.</text>
</comment>
<organism evidence="3 4">
    <name type="scientific">Candidatus Beckwithbacteria bacterium GW2011_GWA2_43_10</name>
    <dbReference type="NCBI Taxonomy" id="1618369"/>
    <lineage>
        <taxon>Bacteria</taxon>
        <taxon>Candidatus Beckwithiibacteriota</taxon>
    </lineage>
</organism>
<dbReference type="InterPro" id="IPR001279">
    <property type="entry name" value="Metallo-B-lactamas"/>
</dbReference>
<dbReference type="STRING" id="1618369.UV54_C0013G0004"/>
<keyword evidence="1" id="KW-0812">Transmembrane</keyword>
<evidence type="ECO:0000313" key="3">
    <source>
        <dbReference type="EMBL" id="KKS80204.1"/>
    </source>
</evidence>
<accession>A0A0G1C454</accession>
<evidence type="ECO:0000256" key="1">
    <source>
        <dbReference type="SAM" id="Phobius"/>
    </source>
</evidence>
<proteinExistence type="predicted"/>
<feature type="domain" description="Metallo-beta-lactamase" evidence="2">
    <location>
        <begin position="39"/>
        <end position="235"/>
    </location>
</feature>
<evidence type="ECO:0000259" key="2">
    <source>
        <dbReference type="SMART" id="SM00849"/>
    </source>
</evidence>
<dbReference type="SMART" id="SM00849">
    <property type="entry name" value="Lactamase_B"/>
    <property type="match status" value="1"/>
</dbReference>
<dbReference type="InterPro" id="IPR036866">
    <property type="entry name" value="RibonucZ/Hydroxyglut_hydro"/>
</dbReference>
<keyword evidence="1" id="KW-0472">Membrane</keyword>
<dbReference type="SUPFAM" id="SSF56281">
    <property type="entry name" value="Metallo-hydrolase/oxidoreductase"/>
    <property type="match status" value="1"/>
</dbReference>
<dbReference type="PANTHER" id="PTHR30619:SF1">
    <property type="entry name" value="RECOMBINATION PROTEIN 2"/>
    <property type="match status" value="1"/>
</dbReference>
<name>A0A0G1C454_9BACT</name>